<dbReference type="EMBL" id="KQ964246">
    <property type="protein sequence ID" value="KXJ95649.1"/>
    <property type="molecule type" value="Genomic_DNA"/>
</dbReference>
<keyword evidence="1" id="KW-0732">Signal</keyword>
<evidence type="ECO:0008006" key="4">
    <source>
        <dbReference type="Google" id="ProtNLM"/>
    </source>
</evidence>
<keyword evidence="3" id="KW-1185">Reference proteome</keyword>
<feature type="signal peptide" evidence="1">
    <location>
        <begin position="1"/>
        <end position="17"/>
    </location>
</feature>
<reference evidence="3" key="1">
    <citation type="submission" date="2016-02" db="EMBL/GenBank/DDBJ databases">
        <title>Draft genome sequence of Microdochium bolleyi, a fungal endophyte of beachgrass.</title>
        <authorList>
            <consortium name="DOE Joint Genome Institute"/>
            <person name="David A.S."/>
            <person name="May G."/>
            <person name="Haridas S."/>
            <person name="Lim J."/>
            <person name="Wang M."/>
            <person name="Labutti K."/>
            <person name="Lipzen A."/>
            <person name="Barry K."/>
            <person name="Grigoriev I.V."/>
        </authorList>
    </citation>
    <scope>NUCLEOTIDE SEQUENCE [LARGE SCALE GENOMIC DNA]</scope>
    <source>
        <strain evidence="3">J235TASD1</strain>
    </source>
</reference>
<dbReference type="Proteomes" id="UP000070501">
    <property type="component" value="Unassembled WGS sequence"/>
</dbReference>
<sequence>MLLLLLLFPGSICPGFGSGFGAIIIILPDEFAEFVRMLDVKLGLLLAEQQHGNSRVLNTRVVPALYLHTQHLPRQHTQRRLWPVPILPVPREPRRVADLMRWVAQHEHREVVPDI</sequence>
<dbReference type="AlphaFoldDB" id="A0A136JES2"/>
<name>A0A136JES2_9PEZI</name>
<feature type="chain" id="PRO_5007293730" description="Secreted protein" evidence="1">
    <location>
        <begin position="18"/>
        <end position="115"/>
    </location>
</feature>
<evidence type="ECO:0000256" key="1">
    <source>
        <dbReference type="SAM" id="SignalP"/>
    </source>
</evidence>
<organism evidence="2 3">
    <name type="scientific">Microdochium bolleyi</name>
    <dbReference type="NCBI Taxonomy" id="196109"/>
    <lineage>
        <taxon>Eukaryota</taxon>
        <taxon>Fungi</taxon>
        <taxon>Dikarya</taxon>
        <taxon>Ascomycota</taxon>
        <taxon>Pezizomycotina</taxon>
        <taxon>Sordariomycetes</taxon>
        <taxon>Xylariomycetidae</taxon>
        <taxon>Xylariales</taxon>
        <taxon>Microdochiaceae</taxon>
        <taxon>Microdochium</taxon>
    </lineage>
</organism>
<dbReference type="InParanoid" id="A0A136JES2"/>
<evidence type="ECO:0000313" key="3">
    <source>
        <dbReference type="Proteomes" id="UP000070501"/>
    </source>
</evidence>
<accession>A0A136JES2</accession>
<feature type="non-terminal residue" evidence="2">
    <location>
        <position position="115"/>
    </location>
</feature>
<gene>
    <name evidence="2" type="ORF">Micbo1qcDRAFT_157664</name>
</gene>
<evidence type="ECO:0000313" key="2">
    <source>
        <dbReference type="EMBL" id="KXJ95649.1"/>
    </source>
</evidence>
<protein>
    <recommendedName>
        <fullName evidence="4">Secreted protein</fullName>
    </recommendedName>
</protein>
<proteinExistence type="predicted"/>